<feature type="region of interest" description="Disordered" evidence="2">
    <location>
        <begin position="139"/>
        <end position="203"/>
    </location>
</feature>
<feature type="coiled-coil region" evidence="1">
    <location>
        <begin position="3"/>
        <end position="73"/>
    </location>
</feature>
<sequence length="273" mass="31396">MNNEKRDLVIERLERQLAEKDREFEHIKKTVKDSIIDELQRDMQNGSDVNDRLRKLESRVQEISNNLNGVMNELLDQKSVIRTLKSRFEQDNGSDIGIKVRQSGPDNDFSENAPESFPTRVQSFEADSVSDFPRSGLESAAVRDAPSQKPETVKKEKQPFSDRTEKNDPLDNNARFRKVRFNIRDAHNPPSDNKNAEENKNDESEYIIAESCDNPDFINNRPKNAPNDCKKETSEYIIADDNRAGKKRMESELESVESREGEDAVITTTYRKS</sequence>
<feature type="region of interest" description="Disordered" evidence="2">
    <location>
        <begin position="95"/>
        <end position="119"/>
    </location>
</feature>
<dbReference type="EMBL" id="CP002101">
    <property type="protein sequence ID" value="AEH61832.1"/>
    <property type="molecule type" value="Genomic_DNA"/>
</dbReference>
<protein>
    <submittedName>
        <fullName evidence="3">Uncharacterized protein</fullName>
    </submittedName>
</protein>
<keyword evidence="4" id="KW-1185">Reference proteome</keyword>
<evidence type="ECO:0000256" key="1">
    <source>
        <dbReference type="SAM" id="Coils"/>
    </source>
</evidence>
<organism evidence="3 4">
    <name type="scientific">Methanosalsum zhilinae (strain DSM 4017 / NBRC 107636 / OCM 62 / WeN5)</name>
    <name type="common">Methanohalophilus zhilinae</name>
    <dbReference type="NCBI Taxonomy" id="679901"/>
    <lineage>
        <taxon>Archaea</taxon>
        <taxon>Methanobacteriati</taxon>
        <taxon>Methanobacteriota</taxon>
        <taxon>Stenosarchaea group</taxon>
        <taxon>Methanomicrobia</taxon>
        <taxon>Methanosarcinales</taxon>
        <taxon>Methanosarcinaceae</taxon>
        <taxon>Methanosalsum</taxon>
    </lineage>
</organism>
<dbReference type="AlphaFoldDB" id="F7XMF6"/>
<dbReference type="RefSeq" id="WP_013899267.1">
    <property type="nucleotide sequence ID" value="NC_015676.1"/>
</dbReference>
<evidence type="ECO:0000313" key="3">
    <source>
        <dbReference type="EMBL" id="AEH61832.1"/>
    </source>
</evidence>
<feature type="compositionally biased region" description="Basic and acidic residues" evidence="2">
    <location>
        <begin position="251"/>
        <end position="262"/>
    </location>
</feature>
<dbReference type="GeneID" id="10823644"/>
<feature type="compositionally biased region" description="Basic and acidic residues" evidence="2">
    <location>
        <begin position="194"/>
        <end position="203"/>
    </location>
</feature>
<gene>
    <name evidence="3" type="ordered locus">Mzhil_1999</name>
</gene>
<proteinExistence type="predicted"/>
<feature type="region of interest" description="Disordered" evidence="2">
    <location>
        <begin position="251"/>
        <end position="273"/>
    </location>
</feature>
<evidence type="ECO:0000313" key="4">
    <source>
        <dbReference type="Proteomes" id="UP000006622"/>
    </source>
</evidence>
<feature type="compositionally biased region" description="Basic and acidic residues" evidence="2">
    <location>
        <begin position="151"/>
        <end position="169"/>
    </location>
</feature>
<dbReference type="OrthoDB" id="121724at2157"/>
<keyword evidence="1" id="KW-0175">Coiled coil</keyword>
<name>F7XMF6_METZD</name>
<dbReference type="STRING" id="679901.Mzhil_1999"/>
<dbReference type="HOGENOM" id="CLU_088836_0_0_2"/>
<accession>F7XMF6</accession>
<dbReference type="KEGG" id="mzh:Mzhil_1999"/>
<reference evidence="3" key="1">
    <citation type="submission" date="2010-07" db="EMBL/GenBank/DDBJ databases">
        <title>The complete genome of Methanosalsum zhilinae DSM 4017.</title>
        <authorList>
            <consortium name="US DOE Joint Genome Institute (JGI-PGF)"/>
            <person name="Lucas S."/>
            <person name="Copeland A."/>
            <person name="Lapidus A."/>
            <person name="Glavina del Rio T."/>
            <person name="Dalin E."/>
            <person name="Tice H."/>
            <person name="Bruce D."/>
            <person name="Goodwin L."/>
            <person name="Pitluck S."/>
            <person name="Kyrpides N."/>
            <person name="Mavromatis K."/>
            <person name="Ovchinnikova G."/>
            <person name="Daligault H."/>
            <person name="Detter J.C."/>
            <person name="Han C."/>
            <person name="Tapia R."/>
            <person name="Larimer F."/>
            <person name="Land M."/>
            <person name="Hauser L."/>
            <person name="Markowitz V."/>
            <person name="Cheng J.-F."/>
            <person name="Hugenholtz P."/>
            <person name="Woyke T."/>
            <person name="Wu D."/>
            <person name="Spring S."/>
            <person name="Schueler E."/>
            <person name="Brambilla E."/>
            <person name="Klenk H.-P."/>
            <person name="Eisen J.A."/>
        </authorList>
    </citation>
    <scope>NUCLEOTIDE SEQUENCE</scope>
    <source>
        <strain evidence="3">DSM 4017</strain>
    </source>
</reference>
<evidence type="ECO:0000256" key="2">
    <source>
        <dbReference type="SAM" id="MobiDB-lite"/>
    </source>
</evidence>
<dbReference type="Proteomes" id="UP000006622">
    <property type="component" value="Chromosome"/>
</dbReference>